<dbReference type="OrthoDB" id="6985440at2"/>
<dbReference type="Proteomes" id="UP000199636">
    <property type="component" value="Unassembled WGS sequence"/>
</dbReference>
<gene>
    <name evidence="1" type="ORF">SAMN05216272_1182</name>
</gene>
<name>A0A1G8MZ76_9PSED</name>
<dbReference type="EMBL" id="FNDS01000018">
    <property type="protein sequence ID" value="SDI72670.1"/>
    <property type="molecule type" value="Genomic_DNA"/>
</dbReference>
<proteinExistence type="predicted"/>
<organism evidence="1 2">
    <name type="scientific">Pseudomonas panipatensis</name>
    <dbReference type="NCBI Taxonomy" id="428992"/>
    <lineage>
        <taxon>Bacteria</taxon>
        <taxon>Pseudomonadati</taxon>
        <taxon>Pseudomonadota</taxon>
        <taxon>Gammaproteobacteria</taxon>
        <taxon>Pseudomonadales</taxon>
        <taxon>Pseudomonadaceae</taxon>
        <taxon>Pseudomonas</taxon>
    </lineage>
</organism>
<keyword evidence="2" id="KW-1185">Reference proteome</keyword>
<protein>
    <submittedName>
        <fullName evidence="1">Uncharacterized protein</fullName>
    </submittedName>
</protein>
<evidence type="ECO:0000313" key="1">
    <source>
        <dbReference type="EMBL" id="SDI72670.1"/>
    </source>
</evidence>
<sequence>MMLSVDFDDLDTFNCTYGISEQKSGALRVFVEGGLAFPHGILLRENSGVRFVKCDKDKSKSVEVIFPRHYIFDPSRRVRYFEWELTDDCLLRARTKSGEWIQYKSKADSQYAMHEFVGGCWFVFEGFSFSKMITTKYTEYRKSSTGNEVVQELGSRSFVDALSKEYFLEGVLETPPGPGWMSWNIYAKSFHIEIPDV</sequence>
<reference evidence="2" key="1">
    <citation type="submission" date="2016-10" db="EMBL/GenBank/DDBJ databases">
        <authorList>
            <person name="Varghese N."/>
            <person name="Submissions S."/>
        </authorList>
    </citation>
    <scope>NUCLEOTIDE SEQUENCE [LARGE SCALE GENOMIC DNA]</scope>
    <source>
        <strain evidence="2">CCM 7469</strain>
    </source>
</reference>
<dbReference type="RefSeq" id="WP_090268216.1">
    <property type="nucleotide sequence ID" value="NZ_FNDS01000018.1"/>
</dbReference>
<evidence type="ECO:0000313" key="2">
    <source>
        <dbReference type="Proteomes" id="UP000199636"/>
    </source>
</evidence>
<dbReference type="AlphaFoldDB" id="A0A1G8MZ76"/>
<accession>A0A1G8MZ76</accession>